<gene>
    <name evidence="1" type="ORF">BcabD6B2_36190</name>
</gene>
<protein>
    <submittedName>
        <fullName evidence="1">Undecaprenyl-phosphate glucose phosphotransferase</fullName>
    </submittedName>
</protein>
<evidence type="ECO:0000313" key="1">
    <source>
        <dbReference type="EMBL" id="GIX64184.1"/>
    </source>
</evidence>
<dbReference type="GeneID" id="94195665"/>
<comment type="caution">
    <text evidence="1">The sequence shown here is derived from an EMBL/GenBank/DDBJ whole genome shotgun (WGS) entry which is preliminary data.</text>
</comment>
<reference evidence="1 2" key="1">
    <citation type="submission" date="2021-06" db="EMBL/GenBank/DDBJ databases">
        <title>Genome sequence of Babesia caballi.</title>
        <authorList>
            <person name="Yamagishi J."/>
            <person name="Kidaka T."/>
            <person name="Ochi A."/>
        </authorList>
    </citation>
    <scope>NUCLEOTIDE SEQUENCE [LARGE SCALE GENOMIC DNA]</scope>
    <source>
        <strain evidence="1">USDA-D6B2</strain>
    </source>
</reference>
<dbReference type="AlphaFoldDB" id="A0AAV4M072"/>
<dbReference type="EMBL" id="BPLF01000003">
    <property type="protein sequence ID" value="GIX64184.1"/>
    <property type="molecule type" value="Genomic_DNA"/>
</dbReference>
<keyword evidence="2" id="KW-1185">Reference proteome</keyword>
<name>A0AAV4M072_BABCB</name>
<proteinExistence type="predicted"/>
<accession>A0AAV4M072</accession>
<evidence type="ECO:0000313" key="2">
    <source>
        <dbReference type="Proteomes" id="UP001497744"/>
    </source>
</evidence>
<organism evidence="1 2">
    <name type="scientific">Babesia caballi</name>
    <dbReference type="NCBI Taxonomy" id="5871"/>
    <lineage>
        <taxon>Eukaryota</taxon>
        <taxon>Sar</taxon>
        <taxon>Alveolata</taxon>
        <taxon>Apicomplexa</taxon>
        <taxon>Aconoidasida</taxon>
        <taxon>Piroplasmida</taxon>
        <taxon>Babesiidae</taxon>
        <taxon>Babesia</taxon>
    </lineage>
</organism>
<dbReference type="Proteomes" id="UP001497744">
    <property type="component" value="Unassembled WGS sequence"/>
</dbReference>
<dbReference type="RefSeq" id="XP_067716253.1">
    <property type="nucleotide sequence ID" value="XM_067860152.1"/>
</dbReference>
<sequence>MMHVRNLAPPTRLHVHKLLDRLPSLITSRFFSASPSDVFSFGHVDRTVTLELRGLPPLSKARKHKREYASNKRVVDAAVSALPNCDFVALGLGSPELGVISRYLHFRDSKNGDTARRHKFKNERQLLSGYQQYIDVVVGAASAGTKVIGIGRSKQAEAASFGEAAMGNKLEVLRLLSLYLRKGDVLNGEAR</sequence>